<sequence>MVVITASAPKVPVKTMAAEFLAAKSAAMKKVLSPSSEKNINKNAEAKPVLISPRSPRCKVDCNPLAKSVPATAC</sequence>
<protein>
    <submittedName>
        <fullName evidence="1">GDT1-like protein 1ic isoform X1</fullName>
    </submittedName>
</protein>
<dbReference type="EMBL" id="GGEC01038491">
    <property type="protein sequence ID" value="MBX18975.1"/>
    <property type="molecule type" value="Transcribed_RNA"/>
</dbReference>
<evidence type="ECO:0000313" key="1">
    <source>
        <dbReference type="EMBL" id="MBX18975.1"/>
    </source>
</evidence>
<dbReference type="AlphaFoldDB" id="A0A2P2LLX6"/>
<accession>A0A2P2LLX6</accession>
<reference evidence="1" key="1">
    <citation type="submission" date="2018-02" db="EMBL/GenBank/DDBJ databases">
        <title>Rhizophora mucronata_Transcriptome.</title>
        <authorList>
            <person name="Meera S.P."/>
            <person name="Sreeshan A."/>
            <person name="Augustine A."/>
        </authorList>
    </citation>
    <scope>NUCLEOTIDE SEQUENCE</scope>
    <source>
        <tissue evidence="1">Leaf</tissue>
    </source>
</reference>
<organism evidence="1">
    <name type="scientific">Rhizophora mucronata</name>
    <name type="common">Asiatic mangrove</name>
    <dbReference type="NCBI Taxonomy" id="61149"/>
    <lineage>
        <taxon>Eukaryota</taxon>
        <taxon>Viridiplantae</taxon>
        <taxon>Streptophyta</taxon>
        <taxon>Embryophyta</taxon>
        <taxon>Tracheophyta</taxon>
        <taxon>Spermatophyta</taxon>
        <taxon>Magnoliopsida</taxon>
        <taxon>eudicotyledons</taxon>
        <taxon>Gunneridae</taxon>
        <taxon>Pentapetalae</taxon>
        <taxon>rosids</taxon>
        <taxon>fabids</taxon>
        <taxon>Malpighiales</taxon>
        <taxon>Rhizophoraceae</taxon>
        <taxon>Rhizophora</taxon>
    </lineage>
</organism>
<proteinExistence type="predicted"/>
<name>A0A2P2LLX6_RHIMU</name>